<dbReference type="SUPFAM" id="SSF57850">
    <property type="entry name" value="RING/U-box"/>
    <property type="match status" value="1"/>
</dbReference>
<keyword evidence="16" id="KW-1185">Reference proteome</keyword>
<keyword evidence="4" id="KW-0808">Transferase</keyword>
<evidence type="ECO:0000256" key="2">
    <source>
        <dbReference type="ARBA" id="ARBA00004123"/>
    </source>
</evidence>
<dbReference type="InterPro" id="IPR051657">
    <property type="entry name" value="RNF168/RNF169_E3_ubiq-ligase"/>
</dbReference>
<evidence type="ECO:0000259" key="14">
    <source>
        <dbReference type="PROSITE" id="PS50089"/>
    </source>
</evidence>
<evidence type="ECO:0000256" key="4">
    <source>
        <dbReference type="ARBA" id="ARBA00022679"/>
    </source>
</evidence>
<dbReference type="InterPro" id="IPR013083">
    <property type="entry name" value="Znf_RING/FYVE/PHD"/>
</dbReference>
<feature type="region of interest" description="Disordered" evidence="13">
    <location>
        <begin position="202"/>
        <end position="264"/>
    </location>
</feature>
<gene>
    <name evidence="15" type="ORF">PEVE_00020104</name>
</gene>
<accession>A0ABN8M269</accession>
<protein>
    <recommendedName>
        <fullName evidence="3">RING-type E3 ubiquitin transferase</fullName>
        <ecNumber evidence="3">2.3.2.27</ecNumber>
    </recommendedName>
</protein>
<dbReference type="Pfam" id="PF00097">
    <property type="entry name" value="zf-C3HC4"/>
    <property type="match status" value="1"/>
</dbReference>
<evidence type="ECO:0000256" key="6">
    <source>
        <dbReference type="ARBA" id="ARBA00022763"/>
    </source>
</evidence>
<keyword evidence="5" id="KW-0479">Metal-binding</keyword>
<dbReference type="Gene3D" id="3.30.40.10">
    <property type="entry name" value="Zinc/RING finger domain, C3HC4 (zinc finger)"/>
    <property type="match status" value="1"/>
</dbReference>
<feature type="compositionally biased region" description="Polar residues" evidence="13">
    <location>
        <begin position="253"/>
        <end position="263"/>
    </location>
</feature>
<name>A0ABN8M269_9CNID</name>
<dbReference type="PROSITE" id="PS50089">
    <property type="entry name" value="ZF_RING_2"/>
    <property type="match status" value="1"/>
</dbReference>
<keyword evidence="8" id="KW-0833">Ubl conjugation pathway</keyword>
<evidence type="ECO:0000256" key="5">
    <source>
        <dbReference type="ARBA" id="ARBA00022723"/>
    </source>
</evidence>
<evidence type="ECO:0000256" key="7">
    <source>
        <dbReference type="ARBA" id="ARBA00022771"/>
    </source>
</evidence>
<feature type="domain" description="RING-type" evidence="14">
    <location>
        <begin position="41"/>
        <end position="80"/>
    </location>
</feature>
<reference evidence="15 16" key="1">
    <citation type="submission" date="2022-05" db="EMBL/GenBank/DDBJ databases">
        <authorList>
            <consortium name="Genoscope - CEA"/>
            <person name="William W."/>
        </authorList>
    </citation>
    <scope>NUCLEOTIDE SEQUENCE [LARGE SCALE GENOMIC DNA]</scope>
</reference>
<evidence type="ECO:0000256" key="3">
    <source>
        <dbReference type="ARBA" id="ARBA00012483"/>
    </source>
</evidence>
<dbReference type="Proteomes" id="UP001159427">
    <property type="component" value="Unassembled WGS sequence"/>
</dbReference>
<evidence type="ECO:0000256" key="12">
    <source>
        <dbReference type="SAM" id="Coils"/>
    </source>
</evidence>
<evidence type="ECO:0000313" key="15">
    <source>
        <dbReference type="EMBL" id="CAH3023671.1"/>
    </source>
</evidence>
<organism evidence="15 16">
    <name type="scientific">Porites evermanni</name>
    <dbReference type="NCBI Taxonomy" id="104178"/>
    <lineage>
        <taxon>Eukaryota</taxon>
        <taxon>Metazoa</taxon>
        <taxon>Cnidaria</taxon>
        <taxon>Anthozoa</taxon>
        <taxon>Hexacorallia</taxon>
        <taxon>Scleractinia</taxon>
        <taxon>Fungiina</taxon>
        <taxon>Poritidae</taxon>
        <taxon>Porites</taxon>
    </lineage>
</organism>
<evidence type="ECO:0000256" key="1">
    <source>
        <dbReference type="ARBA" id="ARBA00000900"/>
    </source>
</evidence>
<dbReference type="EC" id="2.3.2.27" evidence="3"/>
<sequence length="355" mass="40944">MATEEDEETSTSKRVTSFNMLETEQFSEANVNSISSADFTCPICLQILIEPVVMPCEHELCGPCFKQNVQEANFLCPLCRMRISSWARRNSRNGTLVDLNRWKQIQKLFPKKCQKRLRGEDDEDLFDTPPLKRAISQDGEVRKEYEEEMRKLQQAREQEMQASEEVVRKLLEEEQKLARSIEHQALQDEELARQILLEEKEQNSQGKEILSQPSSSKTLSTGANSKQGKGKKIKSQRTQDHHGCNTLDRWFSPTRQPNNQGNAHSCLEKSRCDLVNNKNHWRTTDSDASGLNYLSHNISDLINERKEQEDRDFQFALKLQNEFDLANQKNVQVDRKKGTVDGYMLRSEACSNNAN</sequence>
<keyword evidence="10" id="KW-0539">Nucleus</keyword>
<proteinExistence type="predicted"/>
<dbReference type="CDD" id="cd22249">
    <property type="entry name" value="UDM1_RNF168_RNF169-like"/>
    <property type="match status" value="1"/>
</dbReference>
<keyword evidence="9" id="KW-0862">Zinc</keyword>
<comment type="caution">
    <text evidence="15">The sequence shown here is derived from an EMBL/GenBank/DDBJ whole genome shotgun (WGS) entry which is preliminary data.</text>
</comment>
<keyword evidence="12" id="KW-0175">Coiled coil</keyword>
<evidence type="ECO:0000256" key="10">
    <source>
        <dbReference type="ARBA" id="ARBA00023242"/>
    </source>
</evidence>
<evidence type="ECO:0000256" key="11">
    <source>
        <dbReference type="PROSITE-ProRule" id="PRU00175"/>
    </source>
</evidence>
<dbReference type="PANTHER" id="PTHR23328:SF0">
    <property type="entry name" value="RING-TYPE DOMAIN-CONTAINING PROTEIN"/>
    <property type="match status" value="1"/>
</dbReference>
<comment type="catalytic activity">
    <reaction evidence="1">
        <text>S-ubiquitinyl-[E2 ubiquitin-conjugating enzyme]-L-cysteine + [acceptor protein]-L-lysine = [E2 ubiquitin-conjugating enzyme]-L-cysteine + N(6)-ubiquitinyl-[acceptor protein]-L-lysine.</text>
        <dbReference type="EC" id="2.3.2.27"/>
    </reaction>
</comment>
<evidence type="ECO:0000256" key="9">
    <source>
        <dbReference type="ARBA" id="ARBA00022833"/>
    </source>
</evidence>
<comment type="subcellular location">
    <subcellularLocation>
        <location evidence="2">Nucleus</location>
    </subcellularLocation>
</comment>
<dbReference type="CDD" id="cd21932">
    <property type="entry name" value="MIU2_RNF168-like"/>
    <property type="match status" value="1"/>
</dbReference>
<evidence type="ECO:0000256" key="13">
    <source>
        <dbReference type="SAM" id="MobiDB-lite"/>
    </source>
</evidence>
<evidence type="ECO:0000313" key="16">
    <source>
        <dbReference type="Proteomes" id="UP001159427"/>
    </source>
</evidence>
<feature type="coiled-coil region" evidence="12">
    <location>
        <begin position="135"/>
        <end position="173"/>
    </location>
</feature>
<keyword evidence="7 11" id="KW-0863">Zinc-finger</keyword>
<dbReference type="EMBL" id="CALNXI010000270">
    <property type="protein sequence ID" value="CAH3023671.1"/>
    <property type="molecule type" value="Genomic_DNA"/>
</dbReference>
<dbReference type="SMART" id="SM00184">
    <property type="entry name" value="RING"/>
    <property type="match status" value="1"/>
</dbReference>
<dbReference type="CDD" id="cd16550">
    <property type="entry name" value="RING-HC_RNF168"/>
    <property type="match status" value="1"/>
</dbReference>
<evidence type="ECO:0000256" key="8">
    <source>
        <dbReference type="ARBA" id="ARBA00022786"/>
    </source>
</evidence>
<dbReference type="InterPro" id="IPR001841">
    <property type="entry name" value="Znf_RING"/>
</dbReference>
<feature type="compositionally biased region" description="Polar residues" evidence="13">
    <location>
        <begin position="203"/>
        <end position="224"/>
    </location>
</feature>
<dbReference type="InterPro" id="IPR018957">
    <property type="entry name" value="Znf_C3HC4_RING-type"/>
</dbReference>
<dbReference type="PANTHER" id="PTHR23328">
    <property type="entry name" value="RING-TYPE DOMAIN-CONTAINING PROTEIN"/>
    <property type="match status" value="1"/>
</dbReference>
<keyword evidence="6" id="KW-0227">DNA damage</keyword>